<reference evidence="10 11" key="1">
    <citation type="submission" date="2020-07" db="EMBL/GenBank/DDBJ databases">
        <title>non toxigenic Corynebacterium sp. nov from a clinical source.</title>
        <authorList>
            <person name="Bernier A.-M."/>
            <person name="Bernard K."/>
        </authorList>
    </citation>
    <scope>NUCLEOTIDE SEQUENCE [LARGE SCALE GENOMIC DNA]</scope>
    <source>
        <strain evidence="11">NML 93-0612</strain>
    </source>
</reference>
<dbReference type="PANTHER" id="PTHR11963:SF23">
    <property type="entry name" value="CYTOSOL AMINOPEPTIDASE"/>
    <property type="match status" value="1"/>
</dbReference>
<dbReference type="HAMAP" id="MF_00181">
    <property type="entry name" value="Cytosol_peptidase_M17"/>
    <property type="match status" value="1"/>
</dbReference>
<evidence type="ECO:0000256" key="4">
    <source>
        <dbReference type="ARBA" id="ARBA00022438"/>
    </source>
</evidence>
<sequence length="497" mass="51486">MPKTPSLPAVGIVPKLSISAKLPKKAEAVLIPVFKGDNGPEIAGTGIFSDKTQVAVLEALSAVGATGAAQEVTKLAGIPGTDVPVVVAVGLGSSDDFDAETLRRSAGVASRALKGFGKVASTLGTFGLSDAVLGSALGAYTFRGQKTAELEAAQAPVDEIVFISDKKKDFSAATILVDSVVLARNLVNTASSHLYPESYAAYAAALAEDYGVTAEILDDKDLAKGKFGGLMAVGGGSARKPRLLRLTYTAKKSAPSVALVGKGITFDTGGISIKPSANMDDMISDMGGSAATIASVFAAARLGLKVNVTATVPMAENMPDGESYRPGDVITHYGGKTSEIINTDAEGRLVLADAIVRACEDKPDYLIEMATLTGAQLVALGGRTTGVMGSDEFRDRVAEIGRSVGEPAWAMPFPEEVSDEMKSDVADLRNTGKSRFGGMMQAGYYLSQFVAEDVQWVHMDIAGPAYNSGSPYGYITKRGTGAPVRTVVAVLEDIAAK</sequence>
<evidence type="ECO:0000256" key="6">
    <source>
        <dbReference type="ARBA" id="ARBA00022801"/>
    </source>
</evidence>
<dbReference type="GO" id="GO:0006508">
    <property type="term" value="P:proteolysis"/>
    <property type="evidence" value="ECO:0007669"/>
    <property type="project" value="UniProtKB-KW"/>
</dbReference>
<feature type="active site" evidence="8">
    <location>
        <position position="348"/>
    </location>
</feature>
<comment type="catalytic activity">
    <reaction evidence="2 8">
        <text>Release of an N-terminal amino acid, preferentially leucine, but not glutamic or aspartic acids.</text>
        <dbReference type="EC" id="3.4.11.10"/>
    </reaction>
</comment>
<evidence type="ECO:0000313" key="11">
    <source>
        <dbReference type="Proteomes" id="UP000515570"/>
    </source>
</evidence>
<comment type="subcellular location">
    <subcellularLocation>
        <location evidence="8">Cytoplasm</location>
    </subcellularLocation>
</comment>
<dbReference type="RefSeq" id="WP_182385785.1">
    <property type="nucleotide sequence ID" value="NZ_CP059833.1"/>
</dbReference>
<dbReference type="CDD" id="cd00433">
    <property type="entry name" value="Peptidase_M17"/>
    <property type="match status" value="1"/>
</dbReference>
<feature type="binding site" evidence="8">
    <location>
        <position position="346"/>
    </location>
    <ligand>
        <name>Mn(2+)</name>
        <dbReference type="ChEBI" id="CHEBI:29035"/>
        <label>1</label>
    </ligand>
</feature>
<feature type="binding site" evidence="8">
    <location>
        <position position="262"/>
    </location>
    <ligand>
        <name>Mn(2+)</name>
        <dbReference type="ChEBI" id="CHEBI:29035"/>
        <label>2</label>
    </ligand>
</feature>
<evidence type="ECO:0000256" key="1">
    <source>
        <dbReference type="ARBA" id="ARBA00000135"/>
    </source>
</evidence>
<dbReference type="Gene3D" id="3.40.630.10">
    <property type="entry name" value="Zn peptidases"/>
    <property type="match status" value="1"/>
</dbReference>
<keyword evidence="11" id="KW-1185">Reference proteome</keyword>
<protein>
    <recommendedName>
        <fullName evidence="8">Probable cytosol aminopeptidase</fullName>
        <ecNumber evidence="8">3.4.11.1</ecNumber>
    </recommendedName>
    <alternativeName>
        <fullName evidence="8">Leucine aminopeptidase</fullName>
        <shortName evidence="8">LAP</shortName>
        <ecNumber evidence="8">3.4.11.10</ecNumber>
    </alternativeName>
    <alternativeName>
        <fullName evidence="8">Leucyl aminopeptidase</fullName>
    </alternativeName>
</protein>
<dbReference type="NCBIfam" id="NF002073">
    <property type="entry name" value="PRK00913.1-2"/>
    <property type="match status" value="1"/>
</dbReference>
<keyword evidence="8" id="KW-0479">Metal-binding</keyword>
<comment type="function">
    <text evidence="7 8">Presumably involved in the processing and regular turnover of intracellular proteins. Catalyzes the removal of unsubstituted N-terminal amino acids from various peptides.</text>
</comment>
<evidence type="ECO:0000256" key="5">
    <source>
        <dbReference type="ARBA" id="ARBA00022670"/>
    </source>
</evidence>
<organism evidence="10 11">
    <name type="scientific">Corynebacterium hindlerae</name>
    <dbReference type="NCBI Taxonomy" id="699041"/>
    <lineage>
        <taxon>Bacteria</taxon>
        <taxon>Bacillati</taxon>
        <taxon>Actinomycetota</taxon>
        <taxon>Actinomycetes</taxon>
        <taxon>Mycobacteriales</taxon>
        <taxon>Corynebacteriaceae</taxon>
        <taxon>Corynebacterium</taxon>
    </lineage>
</organism>
<dbReference type="InterPro" id="IPR043472">
    <property type="entry name" value="Macro_dom-like"/>
</dbReference>
<dbReference type="Pfam" id="PF02789">
    <property type="entry name" value="Peptidase_M17_N"/>
    <property type="match status" value="1"/>
</dbReference>
<feature type="active site" evidence="8">
    <location>
        <position position="274"/>
    </location>
</feature>
<dbReference type="PRINTS" id="PR00481">
    <property type="entry name" value="LAMNOPPTDASE"/>
</dbReference>
<keyword evidence="6 8" id="KW-0378">Hydrolase</keyword>
<accession>A0A7G5FED7</accession>
<keyword evidence="5 8" id="KW-0645">Protease</keyword>
<dbReference type="EC" id="3.4.11.10" evidence="8"/>
<feature type="domain" description="Cytosol aminopeptidase" evidence="9">
    <location>
        <begin position="342"/>
        <end position="349"/>
    </location>
</feature>
<dbReference type="GO" id="GO:0005737">
    <property type="term" value="C:cytoplasm"/>
    <property type="evidence" value="ECO:0007669"/>
    <property type="project" value="UniProtKB-SubCell"/>
</dbReference>
<keyword evidence="8" id="KW-0464">Manganese</keyword>
<dbReference type="EC" id="3.4.11.1" evidence="8"/>
<evidence type="ECO:0000256" key="8">
    <source>
        <dbReference type="HAMAP-Rule" id="MF_00181"/>
    </source>
</evidence>
<dbReference type="PANTHER" id="PTHR11963">
    <property type="entry name" value="LEUCINE AMINOPEPTIDASE-RELATED"/>
    <property type="match status" value="1"/>
</dbReference>
<dbReference type="Pfam" id="PF00883">
    <property type="entry name" value="Peptidase_M17"/>
    <property type="match status" value="1"/>
</dbReference>
<dbReference type="PROSITE" id="PS00631">
    <property type="entry name" value="CYTOSOL_AP"/>
    <property type="match status" value="1"/>
</dbReference>
<evidence type="ECO:0000259" key="9">
    <source>
        <dbReference type="PROSITE" id="PS00631"/>
    </source>
</evidence>
<dbReference type="GO" id="GO:0030145">
    <property type="term" value="F:manganese ion binding"/>
    <property type="evidence" value="ECO:0007669"/>
    <property type="project" value="UniProtKB-UniRule"/>
</dbReference>
<dbReference type="InterPro" id="IPR023042">
    <property type="entry name" value="Peptidase_M17_leu_NH2_pept"/>
</dbReference>
<dbReference type="InterPro" id="IPR011356">
    <property type="entry name" value="Leucine_aapep/pepB"/>
</dbReference>
<dbReference type="AlphaFoldDB" id="A0A7G5FED7"/>
<feature type="binding site" evidence="8">
    <location>
        <position position="285"/>
    </location>
    <ligand>
        <name>Mn(2+)</name>
        <dbReference type="ChEBI" id="CHEBI:29035"/>
        <label>2</label>
    </ligand>
</feature>
<feature type="binding site" evidence="8">
    <location>
        <position position="267"/>
    </location>
    <ligand>
        <name>Mn(2+)</name>
        <dbReference type="ChEBI" id="CHEBI:29035"/>
        <label>2</label>
    </ligand>
</feature>
<dbReference type="InterPro" id="IPR008283">
    <property type="entry name" value="Peptidase_M17_N"/>
</dbReference>
<evidence type="ECO:0000313" key="10">
    <source>
        <dbReference type="EMBL" id="QMV84978.1"/>
    </source>
</evidence>
<evidence type="ECO:0000256" key="2">
    <source>
        <dbReference type="ARBA" id="ARBA00000967"/>
    </source>
</evidence>
<comment type="similarity">
    <text evidence="3 8">Belongs to the peptidase M17 family.</text>
</comment>
<gene>
    <name evidence="8" type="primary">pepA</name>
    <name evidence="10" type="ORF">HW450_11695</name>
</gene>
<dbReference type="InterPro" id="IPR000819">
    <property type="entry name" value="Peptidase_M17_C"/>
</dbReference>
<keyword evidence="8" id="KW-0963">Cytoplasm</keyword>
<comment type="catalytic activity">
    <reaction evidence="1 8">
        <text>Release of an N-terminal amino acid, Xaa-|-Yaa-, in which Xaa is preferably Leu, but may be other amino acids including Pro although not Arg or Lys, and Yaa may be Pro. Amino acid amides and methyl esters are also readily hydrolyzed, but rates on arylamides are exceedingly low.</text>
        <dbReference type="EC" id="3.4.11.1"/>
    </reaction>
</comment>
<dbReference type="EMBL" id="CP059833">
    <property type="protein sequence ID" value="QMV84978.1"/>
    <property type="molecule type" value="Genomic_DNA"/>
</dbReference>
<name>A0A7G5FED7_9CORY</name>
<keyword evidence="4 8" id="KW-0031">Aminopeptidase</keyword>
<feature type="binding site" evidence="8">
    <location>
        <position position="346"/>
    </location>
    <ligand>
        <name>Mn(2+)</name>
        <dbReference type="ChEBI" id="CHEBI:29035"/>
        <label>2</label>
    </ligand>
</feature>
<comment type="cofactor">
    <cofactor evidence="8">
        <name>Mn(2+)</name>
        <dbReference type="ChEBI" id="CHEBI:29035"/>
    </cofactor>
    <text evidence="8">Binds 2 manganese ions per subunit.</text>
</comment>
<dbReference type="Proteomes" id="UP000515570">
    <property type="component" value="Chromosome"/>
</dbReference>
<feature type="binding site" evidence="8">
    <location>
        <position position="267"/>
    </location>
    <ligand>
        <name>Mn(2+)</name>
        <dbReference type="ChEBI" id="CHEBI:29035"/>
        <label>1</label>
    </ligand>
</feature>
<dbReference type="SUPFAM" id="SSF53187">
    <property type="entry name" value="Zn-dependent exopeptidases"/>
    <property type="match status" value="1"/>
</dbReference>
<proteinExistence type="inferred from homology"/>
<evidence type="ECO:0000256" key="7">
    <source>
        <dbReference type="ARBA" id="ARBA00049972"/>
    </source>
</evidence>
<dbReference type="Gene3D" id="3.40.220.10">
    <property type="entry name" value="Leucine Aminopeptidase, subunit E, domain 1"/>
    <property type="match status" value="1"/>
</dbReference>
<dbReference type="SUPFAM" id="SSF52949">
    <property type="entry name" value="Macro domain-like"/>
    <property type="match status" value="1"/>
</dbReference>
<evidence type="ECO:0000256" key="3">
    <source>
        <dbReference type="ARBA" id="ARBA00009528"/>
    </source>
</evidence>
<feature type="binding site" evidence="8">
    <location>
        <position position="344"/>
    </location>
    <ligand>
        <name>Mn(2+)</name>
        <dbReference type="ChEBI" id="CHEBI:29035"/>
        <label>1</label>
    </ligand>
</feature>
<dbReference type="GO" id="GO:0070006">
    <property type="term" value="F:metalloaminopeptidase activity"/>
    <property type="evidence" value="ECO:0007669"/>
    <property type="project" value="InterPro"/>
</dbReference>